<dbReference type="SUPFAM" id="SSF140453">
    <property type="entry name" value="EsxAB dimer-like"/>
    <property type="match status" value="1"/>
</dbReference>
<dbReference type="EMBL" id="JACHMU010000001">
    <property type="protein sequence ID" value="MBB5743090.1"/>
    <property type="molecule type" value="Genomic_DNA"/>
</dbReference>
<comment type="caution">
    <text evidence="1">The sequence shown here is derived from an EMBL/GenBank/DDBJ whole genome shotgun (WGS) entry which is preliminary data.</text>
</comment>
<proteinExistence type="predicted"/>
<gene>
    <name evidence="1" type="ORF">HD600_001587</name>
</gene>
<keyword evidence="2" id="KW-1185">Reference proteome</keyword>
<dbReference type="RefSeq" id="WP_184282822.1">
    <property type="nucleotide sequence ID" value="NZ_BAAAPG010000001.1"/>
</dbReference>
<dbReference type="Pfam" id="PF06013">
    <property type="entry name" value="WXG100"/>
    <property type="match status" value="1"/>
</dbReference>
<sequence>MSDFGATYDEMESAATKLDDGKNSIDELLDELQGHVDDLVEDGFKTEKASGKFQEGYQELTDGMKQAGEGVTDMATALRDMAQAIRDLDDALAGG</sequence>
<reference evidence="1 2" key="1">
    <citation type="submission" date="2020-08" db="EMBL/GenBank/DDBJ databases">
        <title>Sequencing the genomes of 1000 actinobacteria strains.</title>
        <authorList>
            <person name="Klenk H.-P."/>
        </authorList>
    </citation>
    <scope>NUCLEOTIDE SEQUENCE [LARGE SCALE GENOMIC DNA]</scope>
    <source>
        <strain evidence="1 2">DSM 24823</strain>
    </source>
</reference>
<name>A0A7W9CCI5_9MICO</name>
<accession>A0A7W9CCI5</accession>
<dbReference type="InterPro" id="IPR036689">
    <property type="entry name" value="ESAT-6-like_sf"/>
</dbReference>
<evidence type="ECO:0000313" key="1">
    <source>
        <dbReference type="EMBL" id="MBB5743090.1"/>
    </source>
</evidence>
<dbReference type="Proteomes" id="UP000517712">
    <property type="component" value="Unassembled WGS sequence"/>
</dbReference>
<organism evidence="1 2">
    <name type="scientific">Microbacterium ginsengiterrae</name>
    <dbReference type="NCBI Taxonomy" id="546115"/>
    <lineage>
        <taxon>Bacteria</taxon>
        <taxon>Bacillati</taxon>
        <taxon>Actinomycetota</taxon>
        <taxon>Actinomycetes</taxon>
        <taxon>Micrococcales</taxon>
        <taxon>Microbacteriaceae</taxon>
        <taxon>Microbacterium</taxon>
    </lineage>
</organism>
<evidence type="ECO:0000313" key="2">
    <source>
        <dbReference type="Proteomes" id="UP000517712"/>
    </source>
</evidence>
<dbReference type="AlphaFoldDB" id="A0A7W9CCI5"/>
<protein>
    <submittedName>
        <fullName evidence="1">WXG100 family type VII secretion target</fullName>
    </submittedName>
</protein>
<dbReference type="InterPro" id="IPR010310">
    <property type="entry name" value="T7SS_ESAT-6-like"/>
</dbReference>
<dbReference type="Gene3D" id="1.10.287.1060">
    <property type="entry name" value="ESAT-6-like"/>
    <property type="match status" value="1"/>
</dbReference>